<evidence type="ECO:0000313" key="2">
    <source>
        <dbReference type="EMBL" id="RJY50397.1"/>
    </source>
</evidence>
<dbReference type="InterPro" id="IPR007048">
    <property type="entry name" value="IraD/Gp25-like"/>
</dbReference>
<comment type="caution">
    <text evidence="2">The sequence shown here is derived from an EMBL/GenBank/DDBJ whole genome shotgun (WGS) entry which is preliminary data.</text>
</comment>
<dbReference type="AlphaFoldDB" id="A0A3A6W8Q3"/>
<dbReference type="EMBL" id="QXZZ01000028">
    <property type="protein sequence ID" value="RJY50397.1"/>
    <property type="molecule type" value="Genomic_DNA"/>
</dbReference>
<feature type="domain" description="IraD/Gp25-like" evidence="1">
    <location>
        <begin position="21"/>
        <end position="106"/>
    </location>
</feature>
<dbReference type="Proteomes" id="UP000277803">
    <property type="component" value="Unassembled WGS sequence"/>
</dbReference>
<dbReference type="RefSeq" id="WP_119982614.1">
    <property type="nucleotide sequence ID" value="NZ_QXZZ01000028.1"/>
</dbReference>
<gene>
    <name evidence="2" type="ORF">D2965_05925</name>
</gene>
<proteinExistence type="predicted"/>
<reference evidence="2 3" key="1">
    <citation type="submission" date="2018-09" db="EMBL/GenBank/DDBJ databases">
        <title>Genome sequence of Veillonella atypica isolated from periodontal Korean patients.</title>
        <authorList>
            <person name="Lee J.-H."/>
            <person name="Moon J.-H."/>
            <person name="Shin S.-Y."/>
        </authorList>
    </citation>
    <scope>NUCLEOTIDE SEQUENCE [LARGE SCALE GENOMIC DNA]</scope>
    <source>
        <strain evidence="2 3">KHUD_V1</strain>
    </source>
</reference>
<organism evidence="2 3">
    <name type="scientific">Veillonella atypica</name>
    <dbReference type="NCBI Taxonomy" id="39777"/>
    <lineage>
        <taxon>Bacteria</taxon>
        <taxon>Bacillati</taxon>
        <taxon>Bacillota</taxon>
        <taxon>Negativicutes</taxon>
        <taxon>Veillonellales</taxon>
        <taxon>Veillonellaceae</taxon>
        <taxon>Veillonella</taxon>
    </lineage>
</organism>
<accession>A0A3A6W8Q3</accession>
<name>A0A3A6W8Q3_9FIRM</name>
<dbReference type="Pfam" id="PF04965">
    <property type="entry name" value="GPW_gp25"/>
    <property type="match status" value="1"/>
</dbReference>
<evidence type="ECO:0000259" key="1">
    <source>
        <dbReference type="Pfam" id="PF04965"/>
    </source>
</evidence>
<sequence length="119" mass="13090">MQIDVSARLGGIDFAPKDVLTEIIQNVRTIISTTQFSVPLDRRFGIDGTVIDLPLPVAMARISAEVIRAITEYEPRCRVVSVDFESTEATDAEEGHLLPKVSIAIKDEWLESVGGYESV</sequence>
<protein>
    <recommendedName>
        <fullName evidence="1">IraD/Gp25-like domain-containing protein</fullName>
    </recommendedName>
</protein>
<evidence type="ECO:0000313" key="3">
    <source>
        <dbReference type="Proteomes" id="UP000277803"/>
    </source>
</evidence>
<dbReference type="Gene3D" id="3.10.450.40">
    <property type="match status" value="1"/>
</dbReference>
<dbReference type="SUPFAM" id="SSF160719">
    <property type="entry name" value="gpW/gp25-like"/>
    <property type="match status" value="1"/>
</dbReference>